<evidence type="ECO:0000256" key="2">
    <source>
        <dbReference type="ARBA" id="ARBA00006375"/>
    </source>
</evidence>
<dbReference type="GO" id="GO:0022857">
    <property type="term" value="F:transmembrane transporter activity"/>
    <property type="evidence" value="ECO:0007669"/>
    <property type="project" value="TreeGrafter"/>
</dbReference>
<evidence type="ECO:0000256" key="3">
    <source>
        <dbReference type="ARBA" id="ARBA00022448"/>
    </source>
</evidence>
<dbReference type="EMBL" id="ML991792">
    <property type="protein sequence ID" value="KAF2235327.1"/>
    <property type="molecule type" value="Genomic_DNA"/>
</dbReference>
<dbReference type="PANTHER" id="PTHR45624">
    <property type="entry name" value="MITOCHONDRIAL BASIC AMINO ACIDS TRANSPORTER-RELATED"/>
    <property type="match status" value="1"/>
</dbReference>
<dbReference type="PANTHER" id="PTHR45624:SF26">
    <property type="entry name" value="CARRIER PROTEIN, PUTATIVE (AFU_ORTHOLOGUE AFUA_1G07710)-RELATED"/>
    <property type="match status" value="1"/>
</dbReference>
<dbReference type="Proteomes" id="UP000800092">
    <property type="component" value="Unassembled WGS sequence"/>
</dbReference>
<comment type="similarity">
    <text evidence="2 11">Belongs to the mitochondrial carrier (TC 2.A.29) family.</text>
</comment>
<keyword evidence="5" id="KW-0677">Repeat</keyword>
<dbReference type="Pfam" id="PF00153">
    <property type="entry name" value="Mito_carr"/>
    <property type="match status" value="1"/>
</dbReference>
<keyword evidence="4 10" id="KW-0812">Transmembrane</keyword>
<evidence type="ECO:0000256" key="7">
    <source>
        <dbReference type="ARBA" id="ARBA00022989"/>
    </source>
</evidence>
<dbReference type="AlphaFoldDB" id="A0A6A6HBB3"/>
<dbReference type="Gene3D" id="1.50.40.10">
    <property type="entry name" value="Mitochondrial carrier domain"/>
    <property type="match status" value="1"/>
</dbReference>
<proteinExistence type="inferred from homology"/>
<evidence type="ECO:0000256" key="5">
    <source>
        <dbReference type="ARBA" id="ARBA00022737"/>
    </source>
</evidence>
<gene>
    <name evidence="12" type="ORF">EV356DRAFT_445096</name>
</gene>
<evidence type="ECO:0000256" key="1">
    <source>
        <dbReference type="ARBA" id="ARBA00004225"/>
    </source>
</evidence>
<dbReference type="PROSITE" id="PS50920">
    <property type="entry name" value="SOLCAR"/>
    <property type="match status" value="1"/>
</dbReference>
<evidence type="ECO:0000256" key="4">
    <source>
        <dbReference type="ARBA" id="ARBA00022692"/>
    </source>
</evidence>
<feature type="repeat" description="Solcar" evidence="10">
    <location>
        <begin position="154"/>
        <end position="241"/>
    </location>
</feature>
<evidence type="ECO:0000256" key="9">
    <source>
        <dbReference type="ARBA" id="ARBA00023136"/>
    </source>
</evidence>
<comment type="subcellular location">
    <subcellularLocation>
        <location evidence="1">Mitochondrion membrane</location>
        <topology evidence="1">Multi-pass membrane protein</topology>
    </subcellularLocation>
</comment>
<keyword evidence="13" id="KW-1185">Reference proteome</keyword>
<keyword evidence="3 11" id="KW-0813">Transport</keyword>
<dbReference type="InterPro" id="IPR018108">
    <property type="entry name" value="MCP_transmembrane"/>
</dbReference>
<dbReference type="OrthoDB" id="3364892at2759"/>
<evidence type="ECO:0000256" key="11">
    <source>
        <dbReference type="RuleBase" id="RU000488"/>
    </source>
</evidence>
<evidence type="ECO:0000313" key="13">
    <source>
        <dbReference type="Proteomes" id="UP000800092"/>
    </source>
</evidence>
<dbReference type="InterPro" id="IPR050567">
    <property type="entry name" value="Mitochondrial_Carrier"/>
</dbReference>
<reference evidence="12" key="1">
    <citation type="journal article" date="2020" name="Stud. Mycol.">
        <title>101 Dothideomycetes genomes: a test case for predicting lifestyles and emergence of pathogens.</title>
        <authorList>
            <person name="Haridas S."/>
            <person name="Albert R."/>
            <person name="Binder M."/>
            <person name="Bloem J."/>
            <person name="Labutti K."/>
            <person name="Salamov A."/>
            <person name="Andreopoulos B."/>
            <person name="Baker S."/>
            <person name="Barry K."/>
            <person name="Bills G."/>
            <person name="Bluhm B."/>
            <person name="Cannon C."/>
            <person name="Castanera R."/>
            <person name="Culley D."/>
            <person name="Daum C."/>
            <person name="Ezra D."/>
            <person name="Gonzalez J."/>
            <person name="Henrissat B."/>
            <person name="Kuo A."/>
            <person name="Liang C."/>
            <person name="Lipzen A."/>
            <person name="Lutzoni F."/>
            <person name="Magnuson J."/>
            <person name="Mondo S."/>
            <person name="Nolan M."/>
            <person name="Ohm R."/>
            <person name="Pangilinan J."/>
            <person name="Park H.-J."/>
            <person name="Ramirez L."/>
            <person name="Alfaro M."/>
            <person name="Sun H."/>
            <person name="Tritt A."/>
            <person name="Yoshinaga Y."/>
            <person name="Zwiers L.-H."/>
            <person name="Turgeon B."/>
            <person name="Goodwin S."/>
            <person name="Spatafora J."/>
            <person name="Crous P."/>
            <person name="Grigoriev I."/>
        </authorList>
    </citation>
    <scope>NUCLEOTIDE SEQUENCE</scope>
    <source>
        <strain evidence="12">Tuck. ex Michener</strain>
    </source>
</reference>
<dbReference type="SUPFAM" id="SSF103506">
    <property type="entry name" value="Mitochondrial carrier"/>
    <property type="match status" value="1"/>
</dbReference>
<name>A0A6A6HBB3_VIRVR</name>
<evidence type="ECO:0000256" key="10">
    <source>
        <dbReference type="PROSITE-ProRule" id="PRU00282"/>
    </source>
</evidence>
<organism evidence="12 13">
    <name type="scientific">Viridothelium virens</name>
    <name type="common">Speckled blister lichen</name>
    <name type="synonym">Trypethelium virens</name>
    <dbReference type="NCBI Taxonomy" id="1048519"/>
    <lineage>
        <taxon>Eukaryota</taxon>
        <taxon>Fungi</taxon>
        <taxon>Dikarya</taxon>
        <taxon>Ascomycota</taxon>
        <taxon>Pezizomycotina</taxon>
        <taxon>Dothideomycetes</taxon>
        <taxon>Dothideomycetes incertae sedis</taxon>
        <taxon>Trypetheliales</taxon>
        <taxon>Trypetheliaceae</taxon>
        <taxon>Viridothelium</taxon>
    </lineage>
</organism>
<evidence type="ECO:0000313" key="12">
    <source>
        <dbReference type="EMBL" id="KAF2235327.1"/>
    </source>
</evidence>
<keyword evidence="8" id="KW-0496">Mitochondrion</keyword>
<keyword evidence="6" id="KW-0999">Mitochondrion inner membrane</keyword>
<accession>A0A6A6HBB3</accession>
<keyword evidence="9 10" id="KW-0472">Membrane</keyword>
<dbReference type="GO" id="GO:0031966">
    <property type="term" value="C:mitochondrial membrane"/>
    <property type="evidence" value="ECO:0007669"/>
    <property type="project" value="UniProtKB-SubCell"/>
</dbReference>
<keyword evidence="7" id="KW-1133">Transmembrane helix</keyword>
<protein>
    <submittedName>
        <fullName evidence="12">Mitochondrial carrier protein</fullName>
    </submittedName>
</protein>
<dbReference type="InterPro" id="IPR023395">
    <property type="entry name" value="MCP_dom_sf"/>
</dbReference>
<evidence type="ECO:0000256" key="6">
    <source>
        <dbReference type="ARBA" id="ARBA00022792"/>
    </source>
</evidence>
<sequence length="410" mass="46293">MPQAAGGSSPGLPNNLYIDPDSIDDDVLRKKQKKHAATGASAAGMRAVMSQTIAFYFRAPAKAFFRTRIDYMAYAKAINPRVQRNGGWSWRTTTPGLLAHAIKNHGWDFIPKQVLPPLMANLSVGAVLYTSYLQCLGAIHEPASHASKRVYPPPPPSATFTAGFLAGTLQSVVAAPLDALQVRFNTREMLEGHYKSIWQYSTDKLRDIGVRGIFAGWTLSLAKDSLGYGVFFSTFEFVKAQGYYAFLKRYYDFERNPKATLARADSTDNSLNGRPMIKPHYLLEPTFLLLAGVAASLTQQAVQYPLTELQNVHFERLESLDYQCKLQKRHIDVLRVYWSAYEKTYQQCKMQARRFGGWAKWLYKGFWTNSIRQIPSTSAGLIVFEIVRRKYGIDVDAARIEKERYDIVLT</sequence>
<evidence type="ECO:0000256" key="8">
    <source>
        <dbReference type="ARBA" id="ARBA00023128"/>
    </source>
</evidence>